<protein>
    <submittedName>
        <fullName evidence="2">Uncharacterized protein</fullName>
    </submittedName>
</protein>
<dbReference type="EMBL" id="MT141978">
    <property type="protein sequence ID" value="QJA72790.1"/>
    <property type="molecule type" value="Genomic_DNA"/>
</dbReference>
<accession>A0A6M3KYP9</accession>
<dbReference type="AlphaFoldDB" id="A0A6M3KYP9"/>
<organism evidence="2">
    <name type="scientific">viral metagenome</name>
    <dbReference type="NCBI Taxonomy" id="1070528"/>
    <lineage>
        <taxon>unclassified sequences</taxon>
        <taxon>metagenomes</taxon>
        <taxon>organismal metagenomes</taxon>
    </lineage>
</organism>
<evidence type="ECO:0000313" key="2">
    <source>
        <dbReference type="EMBL" id="QJA86691.1"/>
    </source>
</evidence>
<sequence>MGYKEALEWAKENRETIKSRGAELAARAEYMLELCKHDIPEPKGWFNKRCPYCDAPVEKFDNITRRTPLHCFIDCWECTACDYEYFKYSPPSGPVGWG</sequence>
<name>A0A6M3KYP9_9ZZZZ</name>
<reference evidence="2" key="1">
    <citation type="submission" date="2020-03" db="EMBL/GenBank/DDBJ databases">
        <title>The deep terrestrial virosphere.</title>
        <authorList>
            <person name="Holmfeldt K."/>
            <person name="Nilsson E."/>
            <person name="Simone D."/>
            <person name="Lopez-Fernandez M."/>
            <person name="Wu X."/>
            <person name="de Brujin I."/>
            <person name="Lundin D."/>
            <person name="Andersson A."/>
            <person name="Bertilsson S."/>
            <person name="Dopson M."/>
        </authorList>
    </citation>
    <scope>NUCLEOTIDE SEQUENCE</scope>
    <source>
        <strain evidence="1">MM415A02613</strain>
        <strain evidence="2">MM415B03137</strain>
    </source>
</reference>
<dbReference type="EMBL" id="MT142653">
    <property type="protein sequence ID" value="QJA86691.1"/>
    <property type="molecule type" value="Genomic_DNA"/>
</dbReference>
<evidence type="ECO:0000313" key="1">
    <source>
        <dbReference type="EMBL" id="QJA72790.1"/>
    </source>
</evidence>
<gene>
    <name evidence="1" type="ORF">MM415A02613_0008</name>
    <name evidence="2" type="ORF">MM415B03137_0010</name>
</gene>
<proteinExistence type="predicted"/>